<keyword evidence="3" id="KW-0479">Metal-binding</keyword>
<dbReference type="Gene3D" id="3.90.180.10">
    <property type="entry name" value="Medium-chain alcohol dehydrogenases, catalytic domain"/>
    <property type="match status" value="1"/>
</dbReference>
<dbReference type="GO" id="GO:0004022">
    <property type="term" value="F:alcohol dehydrogenase (NAD+) activity"/>
    <property type="evidence" value="ECO:0007669"/>
    <property type="project" value="TreeGrafter"/>
</dbReference>
<dbReference type="AlphaFoldDB" id="A0A6P8HR32"/>
<dbReference type="Pfam" id="PF16912">
    <property type="entry name" value="Glu_dehyd_C"/>
    <property type="match status" value="1"/>
</dbReference>
<dbReference type="RefSeq" id="XP_031558036.1">
    <property type="nucleotide sequence ID" value="XM_031702176.1"/>
</dbReference>
<dbReference type="InterPro" id="IPR011032">
    <property type="entry name" value="GroES-like_sf"/>
</dbReference>
<dbReference type="OrthoDB" id="3941538at2759"/>
<evidence type="ECO:0000256" key="1">
    <source>
        <dbReference type="ARBA" id="ARBA00001947"/>
    </source>
</evidence>
<comment type="cofactor">
    <cofactor evidence="1">
        <name>Zn(2+)</name>
        <dbReference type="ChEBI" id="CHEBI:29105"/>
    </cofactor>
</comment>
<protein>
    <submittedName>
        <fullName evidence="10">Sorbitol dehydrogenase-like</fullName>
    </submittedName>
</protein>
<dbReference type="SUPFAM" id="SSF51735">
    <property type="entry name" value="NAD(P)-binding Rossmann-fold domains"/>
    <property type="match status" value="1"/>
</dbReference>
<sequence>MLSLSYLTRVVFKGSDVEPCLVLEKAPIPDIEDGEILGKILLATICGSDIHTIEGRRKEAVPSVLGHEGVITVVKHKRPDSDLKPGDRLTFHIADCCYDCDFCAEGLHQKCTSLFKYGHASLSDGTGSNGCYATHLVIRKGTHVAKIPPAISNKLASPLNCALATMVCATEEIIQTQSKGTKRVKRAMIQGAGLLGVYGCVLLKEAGYDQVYCSDIDSRRLETVIKFGAIPVLSGESGVDFPEDNSVDVVIEVCGQRSVVSEGMKKIRIGGTYILIGMVHPDSKLDMLTGEQIIRKCLTIKGFHNYGPSHLDKAVSLLANTANKYPYEELLSLSFPLADINNAVAMATKQTYLRVCIEP</sequence>
<reference evidence="10" key="1">
    <citation type="submission" date="2025-08" db="UniProtKB">
        <authorList>
            <consortium name="RefSeq"/>
        </authorList>
    </citation>
    <scope>IDENTIFICATION</scope>
    <source>
        <tissue evidence="10">Tentacle</tissue>
    </source>
</reference>
<dbReference type="CDD" id="cd08231">
    <property type="entry name" value="MDR_TM0436_like"/>
    <property type="match status" value="1"/>
</dbReference>
<dbReference type="InterPro" id="IPR031640">
    <property type="entry name" value="Glu_dehyd_C"/>
</dbReference>
<keyword evidence="5" id="KW-0560">Oxidoreductase</keyword>
<name>A0A6P8HR32_ACTTE</name>
<evidence type="ECO:0000259" key="7">
    <source>
        <dbReference type="Pfam" id="PF08240"/>
    </source>
</evidence>
<keyword evidence="6" id="KW-0520">NAD</keyword>
<dbReference type="KEGG" id="aten:116294551"/>
<dbReference type="Proteomes" id="UP000515163">
    <property type="component" value="Unplaced"/>
</dbReference>
<dbReference type="GO" id="GO:0046872">
    <property type="term" value="F:metal ion binding"/>
    <property type="evidence" value="ECO:0007669"/>
    <property type="project" value="UniProtKB-KW"/>
</dbReference>
<keyword evidence="9" id="KW-1185">Reference proteome</keyword>
<dbReference type="InterPro" id="IPR013154">
    <property type="entry name" value="ADH-like_N"/>
</dbReference>
<dbReference type="GeneID" id="116294551"/>
<evidence type="ECO:0000256" key="5">
    <source>
        <dbReference type="ARBA" id="ARBA00023002"/>
    </source>
</evidence>
<feature type="domain" description="Glucose dehydrogenase C-terminal" evidence="8">
    <location>
        <begin position="169"/>
        <end position="346"/>
    </location>
</feature>
<evidence type="ECO:0000256" key="2">
    <source>
        <dbReference type="ARBA" id="ARBA00008072"/>
    </source>
</evidence>
<keyword evidence="4" id="KW-0862">Zinc</keyword>
<evidence type="ECO:0000313" key="9">
    <source>
        <dbReference type="Proteomes" id="UP000515163"/>
    </source>
</evidence>
<dbReference type="Gene3D" id="3.40.50.720">
    <property type="entry name" value="NAD(P)-binding Rossmann-like Domain"/>
    <property type="match status" value="1"/>
</dbReference>
<evidence type="ECO:0000256" key="3">
    <source>
        <dbReference type="ARBA" id="ARBA00022723"/>
    </source>
</evidence>
<gene>
    <name evidence="10" type="primary">LOC116294551</name>
</gene>
<dbReference type="PANTHER" id="PTHR42940">
    <property type="entry name" value="ALCOHOL DEHYDROGENASE 1-RELATED"/>
    <property type="match status" value="1"/>
</dbReference>
<dbReference type="GO" id="GO:0005737">
    <property type="term" value="C:cytoplasm"/>
    <property type="evidence" value="ECO:0007669"/>
    <property type="project" value="TreeGrafter"/>
</dbReference>
<evidence type="ECO:0000259" key="8">
    <source>
        <dbReference type="Pfam" id="PF16912"/>
    </source>
</evidence>
<evidence type="ECO:0000313" key="10">
    <source>
        <dbReference type="RefSeq" id="XP_031558036.1"/>
    </source>
</evidence>
<accession>A0A6P8HR32</accession>
<dbReference type="Pfam" id="PF08240">
    <property type="entry name" value="ADH_N"/>
    <property type="match status" value="1"/>
</dbReference>
<evidence type="ECO:0000256" key="4">
    <source>
        <dbReference type="ARBA" id="ARBA00022833"/>
    </source>
</evidence>
<dbReference type="InterPro" id="IPR036291">
    <property type="entry name" value="NAD(P)-bd_dom_sf"/>
</dbReference>
<feature type="domain" description="Alcohol dehydrogenase-like N-terminal" evidence="7">
    <location>
        <begin position="33"/>
        <end position="148"/>
    </location>
</feature>
<dbReference type="SUPFAM" id="SSF50129">
    <property type="entry name" value="GroES-like"/>
    <property type="match status" value="1"/>
</dbReference>
<evidence type="ECO:0000256" key="6">
    <source>
        <dbReference type="ARBA" id="ARBA00023027"/>
    </source>
</evidence>
<dbReference type="InParanoid" id="A0A6P8HR32"/>
<dbReference type="PANTHER" id="PTHR42940:SF3">
    <property type="entry name" value="ALCOHOL DEHYDROGENASE 1-RELATED"/>
    <property type="match status" value="1"/>
</dbReference>
<comment type="similarity">
    <text evidence="2">Belongs to the zinc-containing alcohol dehydrogenase family.</text>
</comment>
<organism evidence="9 10">
    <name type="scientific">Actinia tenebrosa</name>
    <name type="common">Australian red waratah sea anemone</name>
    <dbReference type="NCBI Taxonomy" id="6105"/>
    <lineage>
        <taxon>Eukaryota</taxon>
        <taxon>Metazoa</taxon>
        <taxon>Cnidaria</taxon>
        <taxon>Anthozoa</taxon>
        <taxon>Hexacorallia</taxon>
        <taxon>Actiniaria</taxon>
        <taxon>Actiniidae</taxon>
        <taxon>Actinia</taxon>
    </lineage>
</organism>
<proteinExistence type="inferred from homology"/>